<name>A0A0B7B9U8_9EUPU</name>
<feature type="region of interest" description="Disordered" evidence="1">
    <location>
        <begin position="1"/>
        <end position="36"/>
    </location>
</feature>
<evidence type="ECO:0008006" key="3">
    <source>
        <dbReference type="Google" id="ProtNLM"/>
    </source>
</evidence>
<feature type="compositionally biased region" description="Basic residues" evidence="1">
    <location>
        <begin position="1"/>
        <end position="26"/>
    </location>
</feature>
<dbReference type="Gene3D" id="3.60.10.10">
    <property type="entry name" value="Endonuclease/exonuclease/phosphatase"/>
    <property type="match status" value="1"/>
</dbReference>
<evidence type="ECO:0000313" key="2">
    <source>
        <dbReference type="EMBL" id="CEK89066.1"/>
    </source>
</evidence>
<proteinExistence type="predicted"/>
<reference evidence="2" key="1">
    <citation type="submission" date="2014-12" db="EMBL/GenBank/DDBJ databases">
        <title>Insight into the proteome of Arion vulgaris.</title>
        <authorList>
            <person name="Aradska J."/>
            <person name="Bulat T."/>
            <person name="Smidak R."/>
            <person name="Sarate P."/>
            <person name="Gangsoo J."/>
            <person name="Sialana F."/>
            <person name="Bilban M."/>
            <person name="Lubec G."/>
        </authorList>
    </citation>
    <scope>NUCLEOTIDE SEQUENCE</scope>
    <source>
        <tissue evidence="2">Skin</tissue>
    </source>
</reference>
<dbReference type="InterPro" id="IPR036691">
    <property type="entry name" value="Endo/exonu/phosph_ase_sf"/>
</dbReference>
<gene>
    <name evidence="2" type="primary">ORF168789</name>
</gene>
<feature type="non-terminal residue" evidence="2">
    <location>
        <position position="155"/>
    </location>
</feature>
<dbReference type="SUPFAM" id="SSF56219">
    <property type="entry name" value="DNase I-like"/>
    <property type="match status" value="1"/>
</dbReference>
<sequence length="155" mass="17356">MNKSHKNKIKTVPTKRKGSSSRRGMKRCRESRKESTPQIIFLSPRKSSRIGTWNVRSMYQMGKTAQVVNEMKFHGIGILGLCETRWNGAGKQRLNTGETMLFSGHMEENAPHSEGVALMLSKEAEGSCCSVVVSELTSQGWWSRFNSCSARGIFP</sequence>
<dbReference type="AlphaFoldDB" id="A0A0B7B9U8"/>
<evidence type="ECO:0000256" key="1">
    <source>
        <dbReference type="SAM" id="MobiDB-lite"/>
    </source>
</evidence>
<organism evidence="2">
    <name type="scientific">Arion vulgaris</name>
    <dbReference type="NCBI Taxonomy" id="1028688"/>
    <lineage>
        <taxon>Eukaryota</taxon>
        <taxon>Metazoa</taxon>
        <taxon>Spiralia</taxon>
        <taxon>Lophotrochozoa</taxon>
        <taxon>Mollusca</taxon>
        <taxon>Gastropoda</taxon>
        <taxon>Heterobranchia</taxon>
        <taxon>Euthyneura</taxon>
        <taxon>Panpulmonata</taxon>
        <taxon>Eupulmonata</taxon>
        <taxon>Stylommatophora</taxon>
        <taxon>Helicina</taxon>
        <taxon>Arionoidea</taxon>
        <taxon>Arionidae</taxon>
        <taxon>Arion</taxon>
    </lineage>
</organism>
<protein>
    <recommendedName>
        <fullName evidence="3">Endonuclease/exonuclease/phosphatase domain-containing protein</fullName>
    </recommendedName>
</protein>
<dbReference type="EMBL" id="HACG01042201">
    <property type="protein sequence ID" value="CEK89066.1"/>
    <property type="molecule type" value="Transcribed_RNA"/>
</dbReference>
<accession>A0A0B7B9U8</accession>